<dbReference type="PANTHER" id="PTHR30572:SF4">
    <property type="entry name" value="ABC TRANSPORTER PERMEASE YTRF"/>
    <property type="match status" value="1"/>
</dbReference>
<evidence type="ECO:0000256" key="2">
    <source>
        <dbReference type="ARBA" id="ARBA00022475"/>
    </source>
</evidence>
<dbReference type="InterPro" id="IPR003838">
    <property type="entry name" value="ABC3_permease_C"/>
</dbReference>
<keyword evidence="3 7" id="KW-0812">Transmembrane</keyword>
<evidence type="ECO:0000256" key="5">
    <source>
        <dbReference type="ARBA" id="ARBA00023136"/>
    </source>
</evidence>
<evidence type="ECO:0000256" key="1">
    <source>
        <dbReference type="ARBA" id="ARBA00004651"/>
    </source>
</evidence>
<gene>
    <name evidence="10" type="ORF">SAMN04487906_2992</name>
</gene>
<feature type="transmembrane region" description="Helical" evidence="7">
    <location>
        <begin position="344"/>
        <end position="365"/>
    </location>
</feature>
<dbReference type="OrthoDB" id="9770036at2"/>
<proteinExistence type="inferred from homology"/>
<dbReference type="RefSeq" id="WP_038266736.1">
    <property type="nucleotide sequence ID" value="NZ_FPAG01000009.1"/>
</dbReference>
<evidence type="ECO:0000259" key="8">
    <source>
        <dbReference type="Pfam" id="PF02687"/>
    </source>
</evidence>
<keyword evidence="2" id="KW-1003">Cell membrane</keyword>
<evidence type="ECO:0000313" key="11">
    <source>
        <dbReference type="Proteomes" id="UP000183209"/>
    </source>
</evidence>
<evidence type="ECO:0000256" key="6">
    <source>
        <dbReference type="ARBA" id="ARBA00038076"/>
    </source>
</evidence>
<evidence type="ECO:0000256" key="3">
    <source>
        <dbReference type="ARBA" id="ARBA00022692"/>
    </source>
</evidence>
<comment type="subcellular location">
    <subcellularLocation>
        <location evidence="1">Cell membrane</location>
        <topology evidence="1">Multi-pass membrane protein</topology>
    </subcellularLocation>
</comment>
<dbReference type="Proteomes" id="UP000183209">
    <property type="component" value="Unassembled WGS sequence"/>
</dbReference>
<evidence type="ECO:0000313" key="10">
    <source>
        <dbReference type="EMBL" id="SFT11429.1"/>
    </source>
</evidence>
<name>A0A1I6VCM6_9FLAO</name>
<feature type="transmembrane region" description="Helical" evidence="7">
    <location>
        <begin position="291"/>
        <end position="316"/>
    </location>
</feature>
<comment type="similarity">
    <text evidence="6">Belongs to the ABC-4 integral membrane protein family.</text>
</comment>
<dbReference type="PANTHER" id="PTHR30572">
    <property type="entry name" value="MEMBRANE COMPONENT OF TRANSPORTER-RELATED"/>
    <property type="match status" value="1"/>
</dbReference>
<evidence type="ECO:0000256" key="7">
    <source>
        <dbReference type="SAM" id="Phobius"/>
    </source>
</evidence>
<feature type="transmembrane region" description="Helical" evidence="7">
    <location>
        <begin position="21"/>
        <end position="42"/>
    </location>
</feature>
<dbReference type="AlphaFoldDB" id="A0A1I6VCM6"/>
<reference evidence="10 11" key="1">
    <citation type="submission" date="2016-10" db="EMBL/GenBank/DDBJ databases">
        <authorList>
            <person name="de Groot N.N."/>
        </authorList>
    </citation>
    <scope>NUCLEOTIDE SEQUENCE [LARGE SCALE GENOMIC DNA]</scope>
    <source>
        <strain evidence="10 11">CGMCC 1.6114</strain>
    </source>
</reference>
<organism evidence="10 11">
    <name type="scientific">Zhouia amylolytica</name>
    <dbReference type="NCBI Taxonomy" id="376730"/>
    <lineage>
        <taxon>Bacteria</taxon>
        <taxon>Pseudomonadati</taxon>
        <taxon>Bacteroidota</taxon>
        <taxon>Flavobacteriia</taxon>
        <taxon>Flavobacteriales</taxon>
        <taxon>Flavobacteriaceae</taxon>
        <taxon>Zhouia</taxon>
    </lineage>
</organism>
<evidence type="ECO:0000259" key="9">
    <source>
        <dbReference type="Pfam" id="PF12704"/>
    </source>
</evidence>
<accession>A0A1I6VCM6</accession>
<feature type="domain" description="ABC3 transporter permease C-terminal" evidence="8">
    <location>
        <begin position="295"/>
        <end position="415"/>
    </location>
</feature>
<dbReference type="GO" id="GO:0022857">
    <property type="term" value="F:transmembrane transporter activity"/>
    <property type="evidence" value="ECO:0007669"/>
    <property type="project" value="TreeGrafter"/>
</dbReference>
<keyword evidence="5 7" id="KW-0472">Membrane</keyword>
<dbReference type="Pfam" id="PF12704">
    <property type="entry name" value="MacB_PCD"/>
    <property type="match status" value="1"/>
</dbReference>
<evidence type="ECO:0000256" key="4">
    <source>
        <dbReference type="ARBA" id="ARBA00022989"/>
    </source>
</evidence>
<dbReference type="InterPro" id="IPR050250">
    <property type="entry name" value="Macrolide_Exporter_MacB"/>
</dbReference>
<feature type="domain" description="MacB-like periplasmic core" evidence="9">
    <location>
        <begin position="25"/>
        <end position="254"/>
    </location>
</feature>
<keyword evidence="4 7" id="KW-1133">Transmembrane helix</keyword>
<protein>
    <submittedName>
        <fullName evidence="10">Putative ABC transport system permease protein</fullName>
    </submittedName>
</protein>
<dbReference type="GO" id="GO:0005886">
    <property type="term" value="C:plasma membrane"/>
    <property type="evidence" value="ECO:0007669"/>
    <property type="project" value="UniProtKB-SubCell"/>
</dbReference>
<dbReference type="InterPro" id="IPR025857">
    <property type="entry name" value="MacB_PCD"/>
</dbReference>
<dbReference type="EMBL" id="FPAG01000009">
    <property type="protein sequence ID" value="SFT11429.1"/>
    <property type="molecule type" value="Genomic_DNA"/>
</dbReference>
<sequence length="422" mass="46815">MFRFVFDRDTWQEIFSSIGKNRLRTIITMVGVLWGIFIYIALSGSAKGLDNGFERAFENVAMNSMFVWAQQTSIPYAGFKTGRPLQLKLSDAEILQQRVPQIEFIAPRNAKGVFGGGGSNIVRGQKTGSFNIYGDFPVFTKIATKKIYDGGRFINDDDITYERKVCVIGERTQKELFEEDESPLGEYIRIDNIYFQVVGVHKFVPGGGFESDSDIYIPFTTYRKLYNTGENVDWFSIAAYRNVDVLKVEEDIKTTLKRVHKVDPEDERAFGSFNLGEMFGRIMGFAKGMTFLSLIVGIATIIAGVVGIGNILLITVKERTKELGVRRALGATPKEVRSQIILESVFLTMLAGIVGIVLGAGLLAGINALTKDMTDFPYTNPTVPIPYVIGALLIMVVLGLLIGLIPAQRAVSIKPIDALREE</sequence>
<feature type="transmembrane region" description="Helical" evidence="7">
    <location>
        <begin position="385"/>
        <end position="405"/>
    </location>
</feature>
<dbReference type="Pfam" id="PF02687">
    <property type="entry name" value="FtsX"/>
    <property type="match status" value="1"/>
</dbReference>